<comment type="caution">
    <text evidence="1">The sequence shown here is derived from an EMBL/GenBank/DDBJ whole genome shotgun (WGS) entry which is preliminary data.</text>
</comment>
<organism evidence="1 2">
    <name type="scientific">Mesorhizobium shonense</name>
    <dbReference type="NCBI Taxonomy" id="1209948"/>
    <lineage>
        <taxon>Bacteria</taxon>
        <taxon>Pseudomonadati</taxon>
        <taxon>Pseudomonadota</taxon>
        <taxon>Alphaproteobacteria</taxon>
        <taxon>Hyphomicrobiales</taxon>
        <taxon>Phyllobacteriaceae</taxon>
        <taxon>Mesorhizobium</taxon>
    </lineage>
</organism>
<reference evidence="1 2" key="1">
    <citation type="submission" date="2024-06" db="EMBL/GenBank/DDBJ databases">
        <title>Genomic Encyclopedia of Type Strains, Phase IV (KMG-IV): sequencing the most valuable type-strain genomes for metagenomic binning, comparative biology and taxonomic classification.</title>
        <authorList>
            <person name="Goeker M."/>
        </authorList>
    </citation>
    <scope>NUCLEOTIDE SEQUENCE [LARGE SCALE GENOMIC DNA]</scope>
    <source>
        <strain evidence="1 2">DSM 29846</strain>
    </source>
</reference>
<dbReference type="RefSeq" id="WP_292066362.1">
    <property type="nucleotide sequence ID" value="NZ_JBEPLM010000008.1"/>
</dbReference>
<evidence type="ECO:0008006" key="3">
    <source>
        <dbReference type="Google" id="ProtNLM"/>
    </source>
</evidence>
<protein>
    <recommendedName>
        <fullName evidence="3">DUF4417 domain-containing protein</fullName>
    </recommendedName>
</protein>
<accession>A0ABV2HWE9</accession>
<dbReference type="Proteomes" id="UP001549036">
    <property type="component" value="Unassembled WGS sequence"/>
</dbReference>
<sequence length="380" mass="43190">MLNLNRPDTRSHEVIVRSLTDDPYRNTMALGCPGCPHFSECGGLSVRDSIFDCLQLCCGDSAHCTRVCRHKPQLFVQQMREVGGFGFEDIPRTAVCSAQLSADIVPLIYHGSSRTTPLAGKVFALRLPDLIDFKHGKLHFETRETLCRTYNIEATADLVLTGVNHDHRIEPWWTLGEQRTAIIRAIKELGIALVTTPNFSLLLDNPRTDDLHAIKRIAITFEEFQREGVACALHPNGRTYRDFERWSRFIAERSEIETLAYEFITGSGQKLRTQFHLDRLADLAEASGRELDIVVRGDPKVIPFLRKFYRQVIYIETNAFMKTLKRQRAERLDNNALRWPRAPTVVGETVDKLLSHNVEEQVAFLRATYYGCDGPFAKAA</sequence>
<evidence type="ECO:0000313" key="2">
    <source>
        <dbReference type="Proteomes" id="UP001549036"/>
    </source>
</evidence>
<evidence type="ECO:0000313" key="1">
    <source>
        <dbReference type="EMBL" id="MET3594913.1"/>
    </source>
</evidence>
<proteinExistence type="predicted"/>
<gene>
    <name evidence="1" type="ORF">ABID26_004321</name>
</gene>
<name>A0ABV2HWE9_9HYPH</name>
<keyword evidence="2" id="KW-1185">Reference proteome</keyword>
<dbReference type="EMBL" id="JBEPLM010000008">
    <property type="protein sequence ID" value="MET3594913.1"/>
    <property type="molecule type" value="Genomic_DNA"/>
</dbReference>